<feature type="transmembrane region" description="Helical" evidence="13">
    <location>
        <begin position="161"/>
        <end position="182"/>
    </location>
</feature>
<keyword evidence="9 12" id="KW-0406">Ion transport</keyword>
<feature type="transmembrane region" description="Helical" evidence="13">
    <location>
        <begin position="226"/>
        <end position="246"/>
    </location>
</feature>
<keyword evidence="6" id="KW-0631">Potassium channel</keyword>
<keyword evidence="5 12" id="KW-0812">Transmembrane</keyword>
<dbReference type="GO" id="GO:0005886">
    <property type="term" value="C:plasma membrane"/>
    <property type="evidence" value="ECO:0007669"/>
    <property type="project" value="TreeGrafter"/>
</dbReference>
<evidence type="ECO:0000256" key="1">
    <source>
        <dbReference type="ARBA" id="ARBA00004141"/>
    </source>
</evidence>
<evidence type="ECO:0000256" key="11">
    <source>
        <dbReference type="ARBA" id="ARBA00023303"/>
    </source>
</evidence>
<dbReference type="PRINTS" id="PR01095">
    <property type="entry name" value="TASKCHANNEL"/>
</dbReference>
<keyword evidence="8 13" id="KW-1133">Transmembrane helix</keyword>
<keyword evidence="4" id="KW-0633">Potassium transport</keyword>
<dbReference type="Gene3D" id="1.10.287.70">
    <property type="match status" value="1"/>
</dbReference>
<keyword evidence="16" id="KW-1185">Reference proteome</keyword>
<accession>A0A6J8ADJ6</accession>
<evidence type="ECO:0000256" key="5">
    <source>
        <dbReference type="ARBA" id="ARBA00022692"/>
    </source>
</evidence>
<name>A0A6J8ADJ6_MYTCO</name>
<keyword evidence="3 12" id="KW-0813">Transport</keyword>
<reference evidence="15 16" key="1">
    <citation type="submission" date="2020-06" db="EMBL/GenBank/DDBJ databases">
        <authorList>
            <person name="Li R."/>
            <person name="Bekaert M."/>
        </authorList>
    </citation>
    <scope>NUCLEOTIDE SEQUENCE [LARGE SCALE GENOMIC DNA]</scope>
    <source>
        <strain evidence="16">wild</strain>
    </source>
</reference>
<protein>
    <submittedName>
        <fullName evidence="15">Potassium channel subfamily K member 10</fullName>
    </submittedName>
</protein>
<dbReference type="InterPro" id="IPR003280">
    <property type="entry name" value="2pore_dom_K_chnl"/>
</dbReference>
<evidence type="ECO:0000256" key="3">
    <source>
        <dbReference type="ARBA" id="ARBA00022448"/>
    </source>
</evidence>
<feature type="domain" description="Potassium channel" evidence="14">
    <location>
        <begin position="74"/>
        <end position="140"/>
    </location>
</feature>
<proteinExistence type="inferred from homology"/>
<feature type="transmembrane region" description="Helical" evidence="13">
    <location>
        <begin position="194"/>
        <end position="214"/>
    </location>
</feature>
<sequence>MERSTVCLLIVVNLMYVCIGAAIFMTLESENETTSSSEILSTVNTFIANHSTCLSSKELQTFLRKVLTAYQNGVFTTNETRSATQWDYPSSWFFAMTVTTTIGYGNQSPVTGGGRTFCIFYALLGIPLTGMMLLGLGEKLKFIVYFIQNRKCTKYEKTESFIKHIVLNVFIVGLLTLLPALAFHLIEDWTYGESIYYCFITLFTIGFGDFVVASNAEQNYRALYKILVNIWIYIGLAWFTTIISYISDKYTESIKNREDKYKISNDIPIAEKSLKTGIKQAGV</sequence>
<evidence type="ECO:0000256" key="4">
    <source>
        <dbReference type="ARBA" id="ARBA00022538"/>
    </source>
</evidence>
<keyword evidence="7" id="KW-0630">Potassium</keyword>
<dbReference type="GO" id="GO:0015271">
    <property type="term" value="F:outward rectifier potassium channel activity"/>
    <property type="evidence" value="ECO:0007669"/>
    <property type="project" value="TreeGrafter"/>
</dbReference>
<evidence type="ECO:0000256" key="9">
    <source>
        <dbReference type="ARBA" id="ARBA00023065"/>
    </source>
</evidence>
<evidence type="ECO:0000256" key="6">
    <source>
        <dbReference type="ARBA" id="ARBA00022826"/>
    </source>
</evidence>
<dbReference type="AlphaFoldDB" id="A0A6J8ADJ6"/>
<dbReference type="OrthoDB" id="297496at2759"/>
<dbReference type="GO" id="GO:0030322">
    <property type="term" value="P:stabilization of membrane potential"/>
    <property type="evidence" value="ECO:0007669"/>
    <property type="project" value="TreeGrafter"/>
</dbReference>
<evidence type="ECO:0000256" key="13">
    <source>
        <dbReference type="SAM" id="Phobius"/>
    </source>
</evidence>
<dbReference type="GO" id="GO:0022841">
    <property type="term" value="F:potassium ion leak channel activity"/>
    <property type="evidence" value="ECO:0007669"/>
    <property type="project" value="TreeGrafter"/>
</dbReference>
<feature type="transmembrane region" description="Helical" evidence="13">
    <location>
        <begin position="119"/>
        <end position="140"/>
    </location>
</feature>
<evidence type="ECO:0000256" key="7">
    <source>
        <dbReference type="ARBA" id="ARBA00022958"/>
    </source>
</evidence>
<feature type="domain" description="Potassium channel" evidence="14">
    <location>
        <begin position="174"/>
        <end position="251"/>
    </location>
</feature>
<feature type="transmembrane region" description="Helical" evidence="13">
    <location>
        <begin position="7"/>
        <end position="27"/>
    </location>
</feature>
<evidence type="ECO:0000256" key="10">
    <source>
        <dbReference type="ARBA" id="ARBA00023136"/>
    </source>
</evidence>
<dbReference type="EMBL" id="CACVKT020001002">
    <property type="protein sequence ID" value="CAC5364527.1"/>
    <property type="molecule type" value="Genomic_DNA"/>
</dbReference>
<evidence type="ECO:0000313" key="15">
    <source>
        <dbReference type="EMBL" id="CAC5364527.1"/>
    </source>
</evidence>
<evidence type="ECO:0000313" key="16">
    <source>
        <dbReference type="Proteomes" id="UP000507470"/>
    </source>
</evidence>
<keyword evidence="11 12" id="KW-0407">Ion channel</keyword>
<dbReference type="PANTHER" id="PTHR11003:SF345">
    <property type="entry name" value="TWIK FAMILY OF POTASSIUM CHANNELS PROTEIN 18"/>
    <property type="match status" value="1"/>
</dbReference>
<dbReference type="Proteomes" id="UP000507470">
    <property type="component" value="Unassembled WGS sequence"/>
</dbReference>
<evidence type="ECO:0000256" key="2">
    <source>
        <dbReference type="ARBA" id="ARBA00006666"/>
    </source>
</evidence>
<dbReference type="InterPro" id="IPR013099">
    <property type="entry name" value="K_chnl_dom"/>
</dbReference>
<keyword evidence="10 13" id="KW-0472">Membrane</keyword>
<dbReference type="Pfam" id="PF07885">
    <property type="entry name" value="Ion_trans_2"/>
    <property type="match status" value="2"/>
</dbReference>
<evidence type="ECO:0000256" key="12">
    <source>
        <dbReference type="RuleBase" id="RU003857"/>
    </source>
</evidence>
<evidence type="ECO:0000259" key="14">
    <source>
        <dbReference type="Pfam" id="PF07885"/>
    </source>
</evidence>
<dbReference type="PRINTS" id="PR01333">
    <property type="entry name" value="2POREKCHANEL"/>
</dbReference>
<evidence type="ECO:0000256" key="8">
    <source>
        <dbReference type="ARBA" id="ARBA00022989"/>
    </source>
</evidence>
<dbReference type="InterPro" id="IPR003092">
    <property type="entry name" value="2pore_dom_K_chnl_TASK"/>
</dbReference>
<dbReference type="PANTHER" id="PTHR11003">
    <property type="entry name" value="POTASSIUM CHANNEL, SUBFAMILY K"/>
    <property type="match status" value="1"/>
</dbReference>
<comment type="similarity">
    <text evidence="2 12">Belongs to the two pore domain potassium channel (TC 1.A.1.8) family.</text>
</comment>
<comment type="subcellular location">
    <subcellularLocation>
        <location evidence="1">Membrane</location>
        <topology evidence="1">Multi-pass membrane protein</topology>
    </subcellularLocation>
</comment>
<organism evidence="15 16">
    <name type="scientific">Mytilus coruscus</name>
    <name type="common">Sea mussel</name>
    <dbReference type="NCBI Taxonomy" id="42192"/>
    <lineage>
        <taxon>Eukaryota</taxon>
        <taxon>Metazoa</taxon>
        <taxon>Spiralia</taxon>
        <taxon>Lophotrochozoa</taxon>
        <taxon>Mollusca</taxon>
        <taxon>Bivalvia</taxon>
        <taxon>Autobranchia</taxon>
        <taxon>Pteriomorphia</taxon>
        <taxon>Mytilida</taxon>
        <taxon>Mytiloidea</taxon>
        <taxon>Mytilidae</taxon>
        <taxon>Mytilinae</taxon>
        <taxon>Mytilus</taxon>
    </lineage>
</organism>
<dbReference type="SUPFAM" id="SSF81324">
    <property type="entry name" value="Voltage-gated potassium channels"/>
    <property type="match status" value="2"/>
</dbReference>
<gene>
    <name evidence="15" type="ORF">MCOR_5540</name>
</gene>